<comment type="caution">
    <text evidence="9">The sequence shown here is derived from an EMBL/GenBank/DDBJ whole genome shotgun (WGS) entry which is preliminary data.</text>
</comment>
<evidence type="ECO:0000313" key="10">
    <source>
        <dbReference type="Proteomes" id="UP000176300"/>
    </source>
</evidence>
<accession>A0A1F6NH36</accession>
<dbReference type="InterPro" id="IPR029072">
    <property type="entry name" value="YebC-like"/>
</dbReference>
<evidence type="ECO:0000256" key="4">
    <source>
        <dbReference type="ARBA" id="ARBA00023125"/>
    </source>
</evidence>
<dbReference type="InterPro" id="IPR049083">
    <property type="entry name" value="TACO1_YebC_N"/>
</dbReference>
<dbReference type="InterPro" id="IPR026564">
    <property type="entry name" value="Transcrip_reg_TACO1-like_dom3"/>
</dbReference>
<dbReference type="AlphaFoldDB" id="A0A1F6NH36"/>
<dbReference type="Pfam" id="PF20772">
    <property type="entry name" value="TACO1_YebC_N"/>
    <property type="match status" value="1"/>
</dbReference>
<dbReference type="NCBIfam" id="NF001030">
    <property type="entry name" value="PRK00110.1"/>
    <property type="match status" value="1"/>
</dbReference>
<evidence type="ECO:0000256" key="3">
    <source>
        <dbReference type="ARBA" id="ARBA00023015"/>
    </source>
</evidence>
<dbReference type="GO" id="GO:0003677">
    <property type="term" value="F:DNA binding"/>
    <property type="evidence" value="ECO:0007669"/>
    <property type="project" value="UniProtKB-UniRule"/>
</dbReference>
<evidence type="ECO:0000256" key="5">
    <source>
        <dbReference type="ARBA" id="ARBA00023163"/>
    </source>
</evidence>
<dbReference type="PANTHER" id="PTHR12532:SF6">
    <property type="entry name" value="TRANSCRIPTIONAL REGULATORY PROTEIN YEBC-RELATED"/>
    <property type="match status" value="1"/>
</dbReference>
<proteinExistence type="inferred from homology"/>
<evidence type="ECO:0000313" key="9">
    <source>
        <dbReference type="EMBL" id="OGH83181.1"/>
    </source>
</evidence>
<feature type="domain" description="TACO1/YebC-like second and third" evidence="7">
    <location>
        <begin position="82"/>
        <end position="241"/>
    </location>
</feature>
<dbReference type="PANTHER" id="PTHR12532">
    <property type="entry name" value="TRANSLATIONAL ACTIVATOR OF CYTOCHROME C OXIDASE 1"/>
    <property type="match status" value="1"/>
</dbReference>
<dbReference type="InterPro" id="IPR002876">
    <property type="entry name" value="Transcrip_reg_TACO1-like"/>
</dbReference>
<dbReference type="Gene3D" id="3.30.70.980">
    <property type="match status" value="2"/>
</dbReference>
<feature type="domain" description="TACO1/YebC-like N-terminal" evidence="8">
    <location>
        <begin position="5"/>
        <end position="75"/>
    </location>
</feature>
<evidence type="ECO:0000259" key="8">
    <source>
        <dbReference type="Pfam" id="PF20772"/>
    </source>
</evidence>
<keyword evidence="5 6" id="KW-0804">Transcription</keyword>
<keyword evidence="2 6" id="KW-0963">Cytoplasm</keyword>
<sequence length="243" mass="26451">MSGHSKWANIQQKKGKMDSARSGLFTKLSKGITIAARGGGDPEMNFSLRLAIEKAKGANMPKDNIERAVKRGTGESGEGAVLEEILYEGFGPGGTAFLIETVTDNKNRTASEIKHAFLQFGGSMGGPGSVKWQFKRMGVIRLNKEQLAINNEQSANFELELIEAGADDIVDNEYGMEIHCPIEKLQAVLGAVNKRELTPESSGLEWVAKENISLKEGESATVNKLYEILDELDDVEAVYTNEA</sequence>
<evidence type="ECO:0000259" key="7">
    <source>
        <dbReference type="Pfam" id="PF01709"/>
    </source>
</evidence>
<comment type="similarity">
    <text evidence="1 6">Belongs to the TACO1 family.</text>
</comment>
<dbReference type="FunFam" id="1.10.10.200:FF:000002">
    <property type="entry name" value="Probable transcriptional regulatory protein CLM62_37755"/>
    <property type="match status" value="1"/>
</dbReference>
<keyword evidence="3 6" id="KW-0805">Transcription regulation</keyword>
<keyword evidence="4 6" id="KW-0238">DNA-binding</keyword>
<evidence type="ECO:0000256" key="1">
    <source>
        <dbReference type="ARBA" id="ARBA00008724"/>
    </source>
</evidence>
<reference evidence="9 10" key="1">
    <citation type="journal article" date="2016" name="Nat. Commun.">
        <title>Thousands of microbial genomes shed light on interconnected biogeochemical processes in an aquifer system.</title>
        <authorList>
            <person name="Anantharaman K."/>
            <person name="Brown C.T."/>
            <person name="Hug L.A."/>
            <person name="Sharon I."/>
            <person name="Castelle C.J."/>
            <person name="Probst A.J."/>
            <person name="Thomas B.C."/>
            <person name="Singh A."/>
            <person name="Wilkins M.J."/>
            <person name="Karaoz U."/>
            <person name="Brodie E.L."/>
            <person name="Williams K.H."/>
            <person name="Hubbard S.S."/>
            <person name="Banfield J.F."/>
        </authorList>
    </citation>
    <scope>NUCLEOTIDE SEQUENCE [LARGE SCALE GENOMIC DNA]</scope>
</reference>
<organism evidence="9 10">
    <name type="scientific">Candidatus Magasanikbacteria bacterium RIFOXYB1_FULL_40_15</name>
    <dbReference type="NCBI Taxonomy" id="1798697"/>
    <lineage>
        <taxon>Bacteria</taxon>
        <taxon>Candidatus Magasanikiibacteriota</taxon>
    </lineage>
</organism>
<dbReference type="InterPro" id="IPR017856">
    <property type="entry name" value="Integrase-like_N"/>
</dbReference>
<dbReference type="HAMAP" id="MF_00693">
    <property type="entry name" value="Transcrip_reg_TACO1"/>
    <property type="match status" value="1"/>
</dbReference>
<dbReference type="STRING" id="1798697.A2373_04545"/>
<dbReference type="NCBIfam" id="NF009044">
    <property type="entry name" value="PRK12378.1"/>
    <property type="match status" value="1"/>
</dbReference>
<dbReference type="SUPFAM" id="SSF75625">
    <property type="entry name" value="YebC-like"/>
    <property type="match status" value="1"/>
</dbReference>
<dbReference type="GO" id="GO:0006355">
    <property type="term" value="P:regulation of DNA-templated transcription"/>
    <property type="evidence" value="ECO:0007669"/>
    <property type="project" value="UniProtKB-UniRule"/>
</dbReference>
<evidence type="ECO:0000256" key="2">
    <source>
        <dbReference type="ARBA" id="ARBA00022490"/>
    </source>
</evidence>
<evidence type="ECO:0000256" key="6">
    <source>
        <dbReference type="HAMAP-Rule" id="MF_00693"/>
    </source>
</evidence>
<gene>
    <name evidence="9" type="ORF">A2373_04545</name>
</gene>
<dbReference type="Proteomes" id="UP000176300">
    <property type="component" value="Unassembled WGS sequence"/>
</dbReference>
<comment type="subcellular location">
    <subcellularLocation>
        <location evidence="6">Cytoplasm</location>
    </subcellularLocation>
</comment>
<dbReference type="EMBL" id="MFQS01000018">
    <property type="protein sequence ID" value="OGH83181.1"/>
    <property type="molecule type" value="Genomic_DNA"/>
</dbReference>
<dbReference type="InterPro" id="IPR048300">
    <property type="entry name" value="TACO1_YebC-like_2nd/3rd_dom"/>
</dbReference>
<dbReference type="NCBIfam" id="TIGR01033">
    <property type="entry name" value="YebC/PmpR family DNA-binding transcriptional regulator"/>
    <property type="match status" value="1"/>
</dbReference>
<protein>
    <recommendedName>
        <fullName evidence="6">Probable transcriptional regulatory protein A2373_04545</fullName>
    </recommendedName>
</protein>
<dbReference type="GO" id="GO:0005829">
    <property type="term" value="C:cytosol"/>
    <property type="evidence" value="ECO:0007669"/>
    <property type="project" value="TreeGrafter"/>
</dbReference>
<name>A0A1F6NH36_9BACT</name>
<dbReference type="Gene3D" id="1.10.10.200">
    <property type="match status" value="1"/>
</dbReference>
<dbReference type="Pfam" id="PF01709">
    <property type="entry name" value="Transcrip_reg"/>
    <property type="match status" value="1"/>
</dbReference>